<protein>
    <submittedName>
        <fullName evidence="3">Membrane protein</fullName>
    </submittedName>
    <submittedName>
        <fullName evidence="4">OpgC protein</fullName>
    </submittedName>
</protein>
<dbReference type="OrthoDB" id="9775975at2"/>
<organism evidence="4 5">
    <name type="scientific">Caballeronia grimmiae</name>
    <dbReference type="NCBI Taxonomy" id="1071679"/>
    <lineage>
        <taxon>Bacteria</taxon>
        <taxon>Pseudomonadati</taxon>
        <taxon>Pseudomonadota</taxon>
        <taxon>Betaproteobacteria</taxon>
        <taxon>Burkholderiales</taxon>
        <taxon>Burkholderiaceae</taxon>
        <taxon>Caballeronia</taxon>
    </lineage>
</organism>
<dbReference type="PANTHER" id="PTHR38592">
    <property type="entry name" value="BLL4819 PROTEIN"/>
    <property type="match status" value="1"/>
</dbReference>
<feature type="region of interest" description="Disordered" evidence="1">
    <location>
        <begin position="367"/>
        <end position="399"/>
    </location>
</feature>
<dbReference type="Pfam" id="PF10129">
    <property type="entry name" value="OpgC_C"/>
    <property type="match status" value="1"/>
</dbReference>
<feature type="transmembrane region" description="Helical" evidence="2">
    <location>
        <begin position="48"/>
        <end position="66"/>
    </location>
</feature>
<feature type="transmembrane region" description="Helical" evidence="2">
    <location>
        <begin position="334"/>
        <end position="356"/>
    </location>
</feature>
<comment type="caution">
    <text evidence="4">The sequence shown here is derived from an EMBL/GenBank/DDBJ whole genome shotgun (WGS) entry which is preliminary data.</text>
</comment>
<dbReference type="EMBL" id="JFHE01000003">
    <property type="protein sequence ID" value="KDR36424.1"/>
    <property type="molecule type" value="Genomic_DNA"/>
</dbReference>
<name>A0A069P978_9BURK</name>
<evidence type="ECO:0000313" key="5">
    <source>
        <dbReference type="Proteomes" id="UP000027439"/>
    </source>
</evidence>
<dbReference type="AlphaFoldDB" id="A0A069P978"/>
<keyword evidence="2" id="KW-0472">Membrane</keyword>
<dbReference type="PIRSF" id="PIRSF028704">
    <property type="entry name" value="UPC028704"/>
    <property type="match status" value="1"/>
</dbReference>
<dbReference type="STRING" id="1071679.BG57_16310"/>
<dbReference type="eggNOG" id="COG4645">
    <property type="taxonomic scope" value="Bacteria"/>
</dbReference>
<feature type="transmembrane region" description="Helical" evidence="2">
    <location>
        <begin position="173"/>
        <end position="193"/>
    </location>
</feature>
<keyword evidence="6" id="KW-1185">Reference proteome</keyword>
<evidence type="ECO:0000256" key="1">
    <source>
        <dbReference type="SAM" id="MobiDB-lite"/>
    </source>
</evidence>
<evidence type="ECO:0000313" key="3">
    <source>
        <dbReference type="EMBL" id="GGD56150.1"/>
    </source>
</evidence>
<reference evidence="3" key="4">
    <citation type="submission" date="2024-05" db="EMBL/GenBank/DDBJ databases">
        <authorList>
            <person name="Sun Q."/>
            <person name="Zhou Y."/>
        </authorList>
    </citation>
    <scope>NUCLEOTIDE SEQUENCE</scope>
    <source>
        <strain evidence="3">CGMCC 1.11013</strain>
    </source>
</reference>
<feature type="transmembrane region" description="Helical" evidence="2">
    <location>
        <begin position="12"/>
        <end position="36"/>
    </location>
</feature>
<feature type="transmembrane region" description="Helical" evidence="2">
    <location>
        <begin position="228"/>
        <end position="247"/>
    </location>
</feature>
<feature type="transmembrane region" description="Helical" evidence="2">
    <location>
        <begin position="259"/>
        <end position="279"/>
    </location>
</feature>
<sequence>MTSPTTRSLEVDFFRGIVLLVIAVDHISGSVLSHFTLHRYAFCDSAEVFVFLGGYASAAAYTALATRRGHPAARRRFFKRSWEIYRAYLLTAVLMLLGGALLMLLQIDSPMLQYTEWPALLGRPFGLTLDVATLRQQPYLSSVLPMYALFALAMPVVAPLAQRKPVVVMFGSLLLWLAAAPLAHALPASYVQAWSFNPFAWQLMFAAGVLARVQPISDTFHASRTARWLTCFAVAFALTFAFAKLFLETQAPPGYMKQNLATLRIVSFAVVAWIVARAVYRGWIGDLARRLPGVVTVGQQGLVCFIAGACVSLVLDSALRVMGVDQLGRTPSHWLAGLAADALAIGALLWLARFWADRKAAKAARAKEAARAGAKPSPRLPVIERRPAPAHAVDRRRER</sequence>
<reference evidence="4 5" key="2">
    <citation type="submission" date="2014-03" db="EMBL/GenBank/DDBJ databases">
        <title>Draft Genome Sequences of Four Burkholderia Strains.</title>
        <authorList>
            <person name="Liu X.Y."/>
            <person name="Li C.X."/>
            <person name="Xu J.H."/>
        </authorList>
    </citation>
    <scope>NUCLEOTIDE SEQUENCE [LARGE SCALE GENOMIC DNA]</scope>
    <source>
        <strain evidence="4 5">R27</strain>
    </source>
</reference>
<keyword evidence="2" id="KW-1133">Transmembrane helix</keyword>
<evidence type="ECO:0000256" key="2">
    <source>
        <dbReference type="SAM" id="Phobius"/>
    </source>
</evidence>
<dbReference type="PANTHER" id="PTHR38592:SF3">
    <property type="entry name" value="BLL4819 PROTEIN"/>
    <property type="match status" value="1"/>
</dbReference>
<dbReference type="EMBL" id="BMEG01000001">
    <property type="protein sequence ID" value="GGD56150.1"/>
    <property type="molecule type" value="Genomic_DNA"/>
</dbReference>
<proteinExistence type="predicted"/>
<reference evidence="6" key="3">
    <citation type="journal article" date="2019" name="Int. J. Syst. Evol. Microbiol.">
        <title>The Global Catalogue of Microorganisms (GCM) 10K type strain sequencing project: providing services to taxonomists for standard genome sequencing and annotation.</title>
        <authorList>
            <consortium name="The Broad Institute Genomics Platform"/>
            <consortium name="The Broad Institute Genome Sequencing Center for Infectious Disease"/>
            <person name="Wu L."/>
            <person name="Ma J."/>
        </authorList>
    </citation>
    <scope>NUCLEOTIDE SEQUENCE [LARGE SCALE GENOMIC DNA]</scope>
    <source>
        <strain evidence="6">CGMCC 1.11013</strain>
    </source>
</reference>
<evidence type="ECO:0000313" key="6">
    <source>
        <dbReference type="Proteomes" id="UP000597138"/>
    </source>
</evidence>
<dbReference type="Proteomes" id="UP000027439">
    <property type="component" value="Unassembled WGS sequence"/>
</dbReference>
<dbReference type="Proteomes" id="UP000597138">
    <property type="component" value="Unassembled WGS sequence"/>
</dbReference>
<reference evidence="3" key="1">
    <citation type="journal article" date="2014" name="Int. J. Syst. Evol. Microbiol.">
        <title>Complete genome of a new Firmicutes species belonging to the dominant human colonic microbiota ('Ruminococcus bicirculans') reveals two chromosomes and a selective capacity to utilize plant glucans.</title>
        <authorList>
            <consortium name="NISC Comparative Sequencing Program"/>
            <person name="Wegmann U."/>
            <person name="Louis P."/>
            <person name="Goesmann A."/>
            <person name="Henrissat B."/>
            <person name="Duncan S.H."/>
            <person name="Flint H.J."/>
        </authorList>
    </citation>
    <scope>NUCLEOTIDE SEQUENCE</scope>
    <source>
        <strain evidence="3">CGMCC 1.11013</strain>
    </source>
</reference>
<dbReference type="RefSeq" id="WP_035960591.1">
    <property type="nucleotide sequence ID" value="NZ_BMEG01000001.1"/>
</dbReference>
<gene>
    <name evidence="4" type="ORF">BG57_16310</name>
    <name evidence="3" type="ORF">GCM10010985_07340</name>
</gene>
<feature type="transmembrane region" description="Helical" evidence="2">
    <location>
        <begin position="291"/>
        <end position="314"/>
    </location>
</feature>
<keyword evidence="2" id="KW-0812">Transmembrane</keyword>
<evidence type="ECO:0000313" key="4">
    <source>
        <dbReference type="EMBL" id="KDR36424.1"/>
    </source>
</evidence>
<feature type="transmembrane region" description="Helical" evidence="2">
    <location>
        <begin position="139"/>
        <end position="161"/>
    </location>
</feature>
<accession>A0A069P978</accession>
<dbReference type="InterPro" id="IPR014550">
    <property type="entry name" value="UCP028704_OpgC"/>
</dbReference>
<feature type="transmembrane region" description="Helical" evidence="2">
    <location>
        <begin position="199"/>
        <end position="216"/>
    </location>
</feature>
<feature type="transmembrane region" description="Helical" evidence="2">
    <location>
        <begin position="87"/>
        <end position="107"/>
    </location>
</feature>
<feature type="compositionally biased region" description="Basic and acidic residues" evidence="1">
    <location>
        <begin position="382"/>
        <end position="399"/>
    </location>
</feature>